<sequence>QQSIGKRMKYPVISEHPLRCPNSLLFELPDSITDRDLHPIGEDVVVRRRHELVRKISDGSDRIEAVALEGSESILIGKE</sequence>
<name>A0AAN5I8J1_9BILA</name>
<feature type="non-terminal residue" evidence="1">
    <location>
        <position position="79"/>
    </location>
</feature>
<gene>
    <name evidence="1" type="ORF">PMAYCL1PPCAC_25619</name>
</gene>
<proteinExistence type="predicted"/>
<evidence type="ECO:0000313" key="1">
    <source>
        <dbReference type="EMBL" id="GMR55424.1"/>
    </source>
</evidence>
<dbReference type="EMBL" id="BTRK01000005">
    <property type="protein sequence ID" value="GMR55424.1"/>
    <property type="molecule type" value="Genomic_DNA"/>
</dbReference>
<feature type="non-terminal residue" evidence="1">
    <location>
        <position position="1"/>
    </location>
</feature>
<accession>A0AAN5I8J1</accession>
<dbReference type="Proteomes" id="UP001328107">
    <property type="component" value="Unassembled WGS sequence"/>
</dbReference>
<reference evidence="2" key="1">
    <citation type="submission" date="2022-10" db="EMBL/GenBank/DDBJ databases">
        <title>Genome assembly of Pristionchus species.</title>
        <authorList>
            <person name="Yoshida K."/>
            <person name="Sommer R.J."/>
        </authorList>
    </citation>
    <scope>NUCLEOTIDE SEQUENCE [LARGE SCALE GENOMIC DNA]</scope>
    <source>
        <strain evidence="2">RS5460</strain>
    </source>
</reference>
<organism evidence="1 2">
    <name type="scientific">Pristionchus mayeri</name>
    <dbReference type="NCBI Taxonomy" id="1317129"/>
    <lineage>
        <taxon>Eukaryota</taxon>
        <taxon>Metazoa</taxon>
        <taxon>Ecdysozoa</taxon>
        <taxon>Nematoda</taxon>
        <taxon>Chromadorea</taxon>
        <taxon>Rhabditida</taxon>
        <taxon>Rhabditina</taxon>
        <taxon>Diplogasteromorpha</taxon>
        <taxon>Diplogasteroidea</taxon>
        <taxon>Neodiplogasteridae</taxon>
        <taxon>Pristionchus</taxon>
    </lineage>
</organism>
<comment type="caution">
    <text evidence="1">The sequence shown here is derived from an EMBL/GenBank/DDBJ whole genome shotgun (WGS) entry which is preliminary data.</text>
</comment>
<keyword evidence="2" id="KW-1185">Reference proteome</keyword>
<protein>
    <submittedName>
        <fullName evidence="1">Uncharacterized protein</fullName>
    </submittedName>
</protein>
<dbReference type="AlphaFoldDB" id="A0AAN5I8J1"/>
<evidence type="ECO:0000313" key="2">
    <source>
        <dbReference type="Proteomes" id="UP001328107"/>
    </source>
</evidence>